<dbReference type="Proteomes" id="UP000575241">
    <property type="component" value="Unassembled WGS sequence"/>
</dbReference>
<dbReference type="EMBL" id="JACHLN010000001">
    <property type="protein sequence ID" value="MBB4837448.1"/>
    <property type="molecule type" value="Genomic_DNA"/>
</dbReference>
<keyword evidence="3" id="KW-1185">Reference proteome</keyword>
<gene>
    <name evidence="2" type="ORF">HNP52_000499</name>
</gene>
<dbReference type="Pfam" id="PF11259">
    <property type="entry name" value="DUF3060"/>
    <property type="match status" value="1"/>
</dbReference>
<dbReference type="InterPro" id="IPR021417">
    <property type="entry name" value="DUF3060"/>
</dbReference>
<dbReference type="AlphaFoldDB" id="A0A7W7JYK4"/>
<evidence type="ECO:0000313" key="2">
    <source>
        <dbReference type="EMBL" id="MBB4837448.1"/>
    </source>
</evidence>
<proteinExistence type="predicted"/>
<dbReference type="RefSeq" id="WP_184162031.1">
    <property type="nucleotide sequence ID" value="NZ_JACHLN010000001.1"/>
</dbReference>
<feature type="signal peptide" evidence="1">
    <location>
        <begin position="1"/>
        <end position="25"/>
    </location>
</feature>
<name>A0A7W7JYK4_9SPHN</name>
<organism evidence="2 3">
    <name type="scientific">Sphingomonas kyeonggiensis</name>
    <dbReference type="NCBI Taxonomy" id="1268553"/>
    <lineage>
        <taxon>Bacteria</taxon>
        <taxon>Pseudomonadati</taxon>
        <taxon>Pseudomonadota</taxon>
        <taxon>Alphaproteobacteria</taxon>
        <taxon>Sphingomonadales</taxon>
        <taxon>Sphingomonadaceae</taxon>
        <taxon>Sphingomonas</taxon>
    </lineage>
</organism>
<sequence>MHDFRKLAVMILAPIAASWALPAQAQTEFSGAGENSEIDCNGGTVQVEGASNTLTIRGACTGLNLTGAGNRIVIDLATKSTIQVEGADNQIRWRAPGEARPRISMTGAGNRIMREK</sequence>
<protein>
    <recommendedName>
        <fullName evidence="4">DUF3060 domain-containing protein</fullName>
    </recommendedName>
</protein>
<comment type="caution">
    <text evidence="2">The sequence shown here is derived from an EMBL/GenBank/DDBJ whole genome shotgun (WGS) entry which is preliminary data.</text>
</comment>
<evidence type="ECO:0000256" key="1">
    <source>
        <dbReference type="SAM" id="SignalP"/>
    </source>
</evidence>
<keyword evidence="1" id="KW-0732">Signal</keyword>
<feature type="chain" id="PRO_5031356759" description="DUF3060 domain-containing protein" evidence="1">
    <location>
        <begin position="26"/>
        <end position="116"/>
    </location>
</feature>
<accession>A0A7W7JYK4</accession>
<evidence type="ECO:0000313" key="3">
    <source>
        <dbReference type="Proteomes" id="UP000575241"/>
    </source>
</evidence>
<reference evidence="2 3" key="1">
    <citation type="submission" date="2020-08" db="EMBL/GenBank/DDBJ databases">
        <title>Functional genomics of gut bacteria from endangered species of beetles.</title>
        <authorList>
            <person name="Carlos-Shanley C."/>
        </authorList>
    </citation>
    <scope>NUCLEOTIDE SEQUENCE [LARGE SCALE GENOMIC DNA]</scope>
    <source>
        <strain evidence="2 3">S00224</strain>
    </source>
</reference>
<evidence type="ECO:0008006" key="4">
    <source>
        <dbReference type="Google" id="ProtNLM"/>
    </source>
</evidence>